<name>A0ABQ8JW35_DERPT</name>
<dbReference type="SUPFAM" id="SSF49417">
    <property type="entry name" value="p53-like transcription factors"/>
    <property type="match status" value="1"/>
</dbReference>
<feature type="compositionally biased region" description="Low complexity" evidence="7">
    <location>
        <begin position="710"/>
        <end position="730"/>
    </location>
</feature>
<feature type="compositionally biased region" description="Basic and acidic residues" evidence="7">
    <location>
        <begin position="645"/>
        <end position="654"/>
    </location>
</feature>
<evidence type="ECO:0000256" key="3">
    <source>
        <dbReference type="ARBA" id="ARBA00023015"/>
    </source>
</evidence>
<feature type="region of interest" description="Disordered" evidence="7">
    <location>
        <begin position="1"/>
        <end position="71"/>
    </location>
</feature>
<dbReference type="PANTHER" id="PTHR12533">
    <property type="entry name" value="NFAT"/>
    <property type="match status" value="1"/>
</dbReference>
<keyword evidence="6" id="KW-0539">Nucleus</keyword>
<dbReference type="InterPro" id="IPR032397">
    <property type="entry name" value="RHD_dimer"/>
</dbReference>
<dbReference type="Pfam" id="PF16179">
    <property type="entry name" value="RHD_dimer"/>
    <property type="match status" value="1"/>
</dbReference>
<dbReference type="InterPro" id="IPR011539">
    <property type="entry name" value="RHD_DNA_bind_dom"/>
</dbReference>
<feature type="region of interest" description="Disordered" evidence="7">
    <location>
        <begin position="709"/>
        <end position="734"/>
    </location>
</feature>
<feature type="compositionally biased region" description="Low complexity" evidence="7">
    <location>
        <begin position="932"/>
        <end position="944"/>
    </location>
</feature>
<feature type="compositionally biased region" description="Basic residues" evidence="7">
    <location>
        <begin position="623"/>
        <end position="644"/>
    </location>
</feature>
<feature type="region of interest" description="Disordered" evidence="7">
    <location>
        <begin position="623"/>
        <end position="688"/>
    </location>
</feature>
<evidence type="ECO:0000256" key="6">
    <source>
        <dbReference type="ARBA" id="ARBA00023242"/>
    </source>
</evidence>
<feature type="compositionally biased region" description="Low complexity" evidence="7">
    <location>
        <begin position="49"/>
        <end position="62"/>
    </location>
</feature>
<reference evidence="9 10" key="1">
    <citation type="journal article" date="2018" name="J. Allergy Clin. Immunol.">
        <title>High-quality assembly of Dermatophagoides pteronyssinus genome and transcriptome reveals a wide range of novel allergens.</title>
        <authorList>
            <person name="Liu X.Y."/>
            <person name="Yang K.Y."/>
            <person name="Wang M.Q."/>
            <person name="Kwok J.S."/>
            <person name="Zeng X."/>
            <person name="Yang Z."/>
            <person name="Xiao X.J."/>
            <person name="Lau C.P."/>
            <person name="Li Y."/>
            <person name="Huang Z.M."/>
            <person name="Ba J.G."/>
            <person name="Yim A.K."/>
            <person name="Ouyang C.Y."/>
            <person name="Ngai S.M."/>
            <person name="Chan T.F."/>
            <person name="Leung E.L."/>
            <person name="Liu L."/>
            <person name="Liu Z.G."/>
            <person name="Tsui S.K."/>
        </authorList>
    </citation>
    <scope>NUCLEOTIDE SEQUENCE [LARGE SCALE GENOMIC DNA]</scope>
    <source>
        <strain evidence="9">Derp</strain>
    </source>
</reference>
<feature type="region of interest" description="Disordered" evidence="7">
    <location>
        <begin position="924"/>
        <end position="944"/>
    </location>
</feature>
<evidence type="ECO:0000256" key="1">
    <source>
        <dbReference type="ARBA" id="ARBA00004123"/>
    </source>
</evidence>
<dbReference type="InterPro" id="IPR014756">
    <property type="entry name" value="Ig_E-set"/>
</dbReference>
<dbReference type="EMBL" id="NJHN03000008">
    <property type="protein sequence ID" value="KAH9426625.1"/>
    <property type="molecule type" value="Genomic_DNA"/>
</dbReference>
<dbReference type="Gene3D" id="2.60.40.10">
    <property type="entry name" value="Immunoglobulins"/>
    <property type="match status" value="1"/>
</dbReference>
<comment type="subcellular location">
    <subcellularLocation>
        <location evidence="1">Nucleus</location>
    </subcellularLocation>
</comment>
<proteinExistence type="predicted"/>
<dbReference type="InterPro" id="IPR037059">
    <property type="entry name" value="RHD_DNA_bind_dom_sf"/>
</dbReference>
<feature type="compositionally biased region" description="Low complexity" evidence="7">
    <location>
        <begin position="655"/>
        <end position="675"/>
    </location>
</feature>
<keyword evidence="4" id="KW-0238">DNA-binding</keyword>
<keyword evidence="2" id="KW-0597">Phosphoprotein</keyword>
<evidence type="ECO:0000256" key="7">
    <source>
        <dbReference type="SAM" id="MobiDB-lite"/>
    </source>
</evidence>
<dbReference type="InterPro" id="IPR013783">
    <property type="entry name" value="Ig-like_fold"/>
</dbReference>
<keyword evidence="3" id="KW-0805">Transcription regulation</keyword>
<dbReference type="PROSITE" id="PS50254">
    <property type="entry name" value="REL_2"/>
    <property type="match status" value="1"/>
</dbReference>
<dbReference type="InterPro" id="IPR008366">
    <property type="entry name" value="NFAT"/>
</dbReference>
<organism evidence="9 10">
    <name type="scientific">Dermatophagoides pteronyssinus</name>
    <name type="common">European house dust mite</name>
    <dbReference type="NCBI Taxonomy" id="6956"/>
    <lineage>
        <taxon>Eukaryota</taxon>
        <taxon>Metazoa</taxon>
        <taxon>Ecdysozoa</taxon>
        <taxon>Arthropoda</taxon>
        <taxon>Chelicerata</taxon>
        <taxon>Arachnida</taxon>
        <taxon>Acari</taxon>
        <taxon>Acariformes</taxon>
        <taxon>Sarcoptiformes</taxon>
        <taxon>Astigmata</taxon>
        <taxon>Psoroptidia</taxon>
        <taxon>Analgoidea</taxon>
        <taxon>Pyroglyphidae</taxon>
        <taxon>Dermatophagoidinae</taxon>
        <taxon>Dermatophagoides</taxon>
    </lineage>
</organism>
<evidence type="ECO:0000256" key="5">
    <source>
        <dbReference type="ARBA" id="ARBA00023163"/>
    </source>
</evidence>
<accession>A0ABQ8JW35</accession>
<dbReference type="InterPro" id="IPR008967">
    <property type="entry name" value="p53-like_TF_DNA-bd_sf"/>
</dbReference>
<protein>
    <submittedName>
        <fullName evidence="9">Sequence-specific DNA binding transcription factor</fullName>
    </submittedName>
</protein>
<keyword evidence="5" id="KW-0804">Transcription</keyword>
<evidence type="ECO:0000256" key="2">
    <source>
        <dbReference type="ARBA" id="ARBA00022553"/>
    </source>
</evidence>
<feature type="domain" description="RHD" evidence="8">
    <location>
        <begin position="86"/>
        <end position="281"/>
    </location>
</feature>
<feature type="compositionally biased region" description="Low complexity" evidence="7">
    <location>
        <begin position="1"/>
        <end position="40"/>
    </location>
</feature>
<evidence type="ECO:0000313" key="9">
    <source>
        <dbReference type="EMBL" id="KAH9426625.1"/>
    </source>
</evidence>
<sequence length="1390" mass="151386">MSQTTTTTNQQQQQSNSVSNSLNNNNMMIMSSPPSSSSSSIRNGGNQKSNSHSNHNHSTTTTALGMNPHQYNQNSIINNRFAPCAYPSRSKNNRYELKILSQPEEQHRARYLTEGSRGAIKDKSGHGYPIVKLFGYTRQPIKIQCFIGHDKHIGVPHLFYQASKIAGKNSTNCMLKKIDGTSIITMEASPANNMEINVDCIGILKERNVDVEQKLNKFQKNINENGNGNSNMTTTINNDLDSVANIKRSTRCRLVFRCEIPETMEILQTVSTPILCTQPLGTPEINKKSMTICNHLDGGEELFIIGKNFLKDAKVIFRNDKWMKIVEPNREYLKSTHLICKIPPYDLPTTTKLSQQIQTRSSSSSAATTADQKLIEVFLMVKSGGKCSDSHRFYYRLPDNRINNSSSNLQQQTSNTGNNMMMMRNRRRMTESSTSTSATTINNSRAAELLDFIGNQIKLETDLQSPNLSVTMVNDQQQQQQQPMIMTNLAQQQQQQSCGQAVDQIIIPSVEQTITTPPPTATTTMITNNDQLNNNSKELNDNNDLNELSSSEKSIPNLVCNENNNNNLLTTATNLPLATNLPSNNLALNSSIIVPVENNQTLQSTINHQTNENTLIMDMNLSHHNHHHNPHTGHRAGHHPHPHPNHLEFIDHHLQSTTTSLSSSTATHQSTAAATVVDSNETNQSIQQQQITNGTNIQQQQQHNLYSMLSSTTPSASSTSSTQSASSSPTIIDPTATASSTTIMSFISNQNIMAPCIEQVSLTPSPSSISSSSSSSSANTLSSTSSSPSCSGGGGSISSNIIKQEELLDTLLLRGCNPLNVNQQSTNQQTVQIDQQQQCTSSVSSMGANLISDQQQQQLQYLNGTHFGAQLLGTNNTNATVQQSESFLQPDFNNQSNVSMQIVTGNQSSSSSSFVSSIDHPMINIKNENDSNLSPPQQQQQQTNSLVTNNNQITNNTTIDTTSLLPEISLQDLNKQLNAIVTQQSVAVVGGCPVPTQQPTTSSSIIEPATQSNIATNITMAMEGVLDGTYSSTSPSSTSTSTTNNFLVSNTNDNTNTNSPLIDQIMNTLNQTVTTTNVQSNPNQSIDSFMQTIPISSTNQDPLAITLACQSGNQQPSTIPCPMMTNDDCPPPPPLTTIHHQTQSAMTITEPNIVVTTTSCINPETLNILEQQQVANQMLNNNNNNIIAVNAIGNQLQNIAMSVDPTPTLSSNSTIINTNQISSPPLSSSTTKVDMLIGSGNLASYCHQDLTSTTSTTNNLSPQQQQLNNPESVNQLQQQQQVFGMTIMSNSTETANKSNELILPTPTSMITNQNQPPLMDHSLSNICTSTIISNNNNDTVLSATTSSSSTTTTTTNEQNDLMTSAQSNICPMSKMSDAELIVFIDPKTFD</sequence>
<evidence type="ECO:0000256" key="4">
    <source>
        <dbReference type="ARBA" id="ARBA00023125"/>
    </source>
</evidence>
<evidence type="ECO:0000259" key="8">
    <source>
        <dbReference type="PROSITE" id="PS50254"/>
    </source>
</evidence>
<feature type="compositionally biased region" description="Low complexity" evidence="7">
    <location>
        <begin position="763"/>
        <end position="790"/>
    </location>
</feature>
<dbReference type="Proteomes" id="UP000887458">
    <property type="component" value="Unassembled WGS sequence"/>
</dbReference>
<keyword evidence="10" id="KW-1185">Reference proteome</keyword>
<feature type="region of interest" description="Disordered" evidence="7">
    <location>
        <begin position="763"/>
        <end position="795"/>
    </location>
</feature>
<dbReference type="PANTHER" id="PTHR12533:SF7">
    <property type="entry name" value="NFAT NUCLEAR FACTOR, ISOFORM B"/>
    <property type="match status" value="1"/>
</dbReference>
<gene>
    <name evidence="9" type="primary">NFAT5</name>
    <name evidence="9" type="ORF">DERP_002724</name>
</gene>
<evidence type="ECO:0000313" key="10">
    <source>
        <dbReference type="Proteomes" id="UP000887458"/>
    </source>
</evidence>
<reference evidence="9 10" key="2">
    <citation type="journal article" date="2022" name="Mol. Biol. Evol.">
        <title>Comparative Genomics Reveals Insights into the Divergent Evolution of Astigmatic Mites and Household Pest Adaptations.</title>
        <authorList>
            <person name="Xiong Q."/>
            <person name="Wan A.T."/>
            <person name="Liu X."/>
            <person name="Fung C.S."/>
            <person name="Xiao X."/>
            <person name="Malainual N."/>
            <person name="Hou J."/>
            <person name="Wang L."/>
            <person name="Wang M."/>
            <person name="Yang K.Y."/>
            <person name="Cui Y."/>
            <person name="Leung E.L."/>
            <person name="Nong W."/>
            <person name="Shin S.K."/>
            <person name="Au S.W."/>
            <person name="Jeong K.Y."/>
            <person name="Chew F.T."/>
            <person name="Hui J.H."/>
            <person name="Leung T.F."/>
            <person name="Tungtrongchitr A."/>
            <person name="Zhong N."/>
            <person name="Liu Z."/>
            <person name="Tsui S.K."/>
        </authorList>
    </citation>
    <scope>NUCLEOTIDE SEQUENCE [LARGE SCALE GENOMIC DNA]</scope>
    <source>
        <strain evidence="9">Derp</strain>
    </source>
</reference>
<comment type="caution">
    <text evidence="9">The sequence shown here is derived from an EMBL/GenBank/DDBJ whole genome shotgun (WGS) entry which is preliminary data.</text>
</comment>
<dbReference type="Gene3D" id="2.60.40.340">
    <property type="entry name" value="Rel homology domain (RHD), DNA-binding domain"/>
    <property type="match status" value="1"/>
</dbReference>
<dbReference type="Pfam" id="PF00554">
    <property type="entry name" value="RHD_DNA_bind"/>
    <property type="match status" value="1"/>
</dbReference>
<dbReference type="SUPFAM" id="SSF81296">
    <property type="entry name" value="E set domains"/>
    <property type="match status" value="1"/>
</dbReference>